<dbReference type="Proteomes" id="UP000265020">
    <property type="component" value="Unassembled WGS sequence"/>
</dbReference>
<organism evidence="1 2">
    <name type="scientific">Cyprinodon variegatus</name>
    <name type="common">Sheepshead minnow</name>
    <dbReference type="NCBI Taxonomy" id="28743"/>
    <lineage>
        <taxon>Eukaryota</taxon>
        <taxon>Metazoa</taxon>
        <taxon>Chordata</taxon>
        <taxon>Craniata</taxon>
        <taxon>Vertebrata</taxon>
        <taxon>Euteleostomi</taxon>
        <taxon>Actinopterygii</taxon>
        <taxon>Neopterygii</taxon>
        <taxon>Teleostei</taxon>
        <taxon>Neoteleostei</taxon>
        <taxon>Acanthomorphata</taxon>
        <taxon>Ovalentaria</taxon>
        <taxon>Atherinomorphae</taxon>
        <taxon>Cyprinodontiformes</taxon>
        <taxon>Cyprinodontidae</taxon>
        <taxon>Cyprinodon</taxon>
    </lineage>
</organism>
<evidence type="ECO:0000313" key="2">
    <source>
        <dbReference type="Proteomes" id="UP000265020"/>
    </source>
</evidence>
<dbReference type="Ensembl" id="ENSCVAT00000016358.1">
    <property type="protein sequence ID" value="ENSCVAP00000026358.1"/>
    <property type="gene ID" value="ENSCVAG00000011860.1"/>
</dbReference>
<dbReference type="AlphaFoldDB" id="A0A3Q2E2A7"/>
<evidence type="ECO:0000313" key="1">
    <source>
        <dbReference type="Ensembl" id="ENSCVAP00000026358.1"/>
    </source>
</evidence>
<sequence>MSSEQAFAALLHPAKMTDMKKPAGEIQVWLELPAAFKRIQNYGSRHIYCLLYVHLILI</sequence>
<proteinExistence type="predicted"/>
<name>A0A3Q2E2A7_CYPVA</name>
<accession>A0A3Q2E2A7</accession>
<reference evidence="1" key="1">
    <citation type="submission" date="2025-08" db="UniProtKB">
        <authorList>
            <consortium name="Ensembl"/>
        </authorList>
    </citation>
    <scope>IDENTIFICATION</scope>
</reference>
<protein>
    <submittedName>
        <fullName evidence="1">Uncharacterized protein</fullName>
    </submittedName>
</protein>
<reference evidence="1" key="2">
    <citation type="submission" date="2025-09" db="UniProtKB">
        <authorList>
            <consortium name="Ensembl"/>
        </authorList>
    </citation>
    <scope>IDENTIFICATION</scope>
</reference>
<keyword evidence="2" id="KW-1185">Reference proteome</keyword>